<feature type="domain" description="Glycosyl hydrolase family 13 catalytic" evidence="3">
    <location>
        <begin position="19"/>
        <end position="431"/>
    </location>
</feature>
<dbReference type="GO" id="GO:0004574">
    <property type="term" value="F:oligo-1,6-glucosidase activity"/>
    <property type="evidence" value="ECO:0007669"/>
    <property type="project" value="TreeGrafter"/>
</dbReference>
<dbReference type="Pfam" id="PF00128">
    <property type="entry name" value="Alpha-amylase"/>
    <property type="match status" value="1"/>
</dbReference>
<dbReference type="InterPro" id="IPR006047">
    <property type="entry name" value="GH13_cat_dom"/>
</dbReference>
<organism evidence="4 5">
    <name type="scientific">Fusarium piperis</name>
    <dbReference type="NCBI Taxonomy" id="1435070"/>
    <lineage>
        <taxon>Eukaryota</taxon>
        <taxon>Fungi</taxon>
        <taxon>Dikarya</taxon>
        <taxon>Ascomycota</taxon>
        <taxon>Pezizomycotina</taxon>
        <taxon>Sordariomycetes</taxon>
        <taxon>Hypocreomycetidae</taxon>
        <taxon>Hypocreales</taxon>
        <taxon>Nectriaceae</taxon>
        <taxon>Fusarium</taxon>
        <taxon>Fusarium solani species complex</taxon>
    </lineage>
</organism>
<dbReference type="GO" id="GO:0004575">
    <property type="term" value="F:sucrose alpha-glucosidase activity"/>
    <property type="evidence" value="ECO:0007669"/>
    <property type="project" value="TreeGrafter"/>
</dbReference>
<keyword evidence="5" id="KW-1185">Reference proteome</keyword>
<name>A0A9W8WAX7_9HYPO</name>
<evidence type="ECO:0000259" key="3">
    <source>
        <dbReference type="SMART" id="SM00642"/>
    </source>
</evidence>
<dbReference type="Gene3D" id="2.60.40.1180">
    <property type="entry name" value="Golgi alpha-mannosidase II"/>
    <property type="match status" value="1"/>
</dbReference>
<proteinExistence type="inferred from homology"/>
<dbReference type="SUPFAM" id="SSF51011">
    <property type="entry name" value="Glycosyl hydrolase domain"/>
    <property type="match status" value="1"/>
</dbReference>
<gene>
    <name evidence="4" type="ORF">N0V84_006954</name>
</gene>
<dbReference type="SMART" id="SM00642">
    <property type="entry name" value="Aamy"/>
    <property type="match status" value="1"/>
</dbReference>
<dbReference type="InterPro" id="IPR017853">
    <property type="entry name" value="GH"/>
</dbReference>
<dbReference type="GO" id="GO:0005987">
    <property type="term" value="P:sucrose catabolic process"/>
    <property type="evidence" value="ECO:0007669"/>
    <property type="project" value="TreeGrafter"/>
</dbReference>
<dbReference type="InterPro" id="IPR013780">
    <property type="entry name" value="Glyco_hydro_b"/>
</dbReference>
<dbReference type="Gene3D" id="3.90.400.10">
    <property type="entry name" value="Oligo-1,6-glucosidase, Domain 2"/>
    <property type="match status" value="1"/>
</dbReference>
<dbReference type="Proteomes" id="UP001140502">
    <property type="component" value="Unassembled WGS sequence"/>
</dbReference>
<keyword evidence="2" id="KW-0462">Maltose metabolism</keyword>
<dbReference type="CDD" id="cd11333">
    <property type="entry name" value="AmyAc_SI_OligoGlu_DGase"/>
    <property type="match status" value="1"/>
</dbReference>
<dbReference type="GO" id="GO:0000025">
    <property type="term" value="P:maltose catabolic process"/>
    <property type="evidence" value="ECO:0007669"/>
    <property type="project" value="TreeGrafter"/>
</dbReference>
<evidence type="ECO:0000256" key="2">
    <source>
        <dbReference type="ARBA" id="ARBA00026248"/>
    </source>
</evidence>
<dbReference type="Gene3D" id="3.20.20.80">
    <property type="entry name" value="Glycosidases"/>
    <property type="match status" value="1"/>
</dbReference>
<dbReference type="NCBIfam" id="NF008183">
    <property type="entry name" value="PRK10933.1"/>
    <property type="match status" value="1"/>
</dbReference>
<dbReference type="PANTHER" id="PTHR10357">
    <property type="entry name" value="ALPHA-AMYLASE FAMILY MEMBER"/>
    <property type="match status" value="1"/>
</dbReference>
<accession>A0A9W8WAX7</accession>
<dbReference type="InterPro" id="IPR045857">
    <property type="entry name" value="O16G_dom_2"/>
</dbReference>
<dbReference type="OrthoDB" id="204980at2759"/>
<dbReference type="EMBL" id="JAPEUR010000144">
    <property type="protein sequence ID" value="KAJ4318282.1"/>
    <property type="molecule type" value="Genomic_DNA"/>
</dbReference>
<evidence type="ECO:0000313" key="4">
    <source>
        <dbReference type="EMBL" id="KAJ4318282.1"/>
    </source>
</evidence>
<dbReference type="FunFam" id="3.20.20.80:FF:000087">
    <property type="entry name" value="Oligo-1,6-glucosidase IMA1"/>
    <property type="match status" value="1"/>
</dbReference>
<dbReference type="AlphaFoldDB" id="A0A9W8WAX7"/>
<sequence length="571" mass="65987">MGSSNQNPRAWWKESSVYQIYPASFQDSKGTGVGDLKGIISRVDYLKNLGVDIVWLSPIFKSPQVDMGYDVSDYEAIDPPYGDISDVDVLKDKLHERGMKLVLDLVVNHTSDQHEWFKESRKSKDNPYRDWYVWRPAKYDADGKRQPPNNWQGHFQGNTWEYDETTDEYYLHLFCKEQPDLNWENPAVRKKVHEIMRLWLDRGADGFRMDVINFISKDQAFPDSDQPVLRGHEFYACGPRCHEYLKEIGEILREYDAFSVGEMPCVHDERELIKAVRADRGELSMIFHFELMDLDHGPGGKYTPRTWKLSELKATTHKWQKFMYDNQGWNALYLENHDQPRSVSRFVHDDPQNRVASAKLVAVFLGFQSGTPFIYQGQEIGMTNVPKDWPLEEYKDIDCLSHWNANKDKADAATLDSYKVEYQLKSRDNARTPMQWDATPNAGFTAADVTPWMRVNDNYREVNAASQTSDPDSVYHCWRRVLEKRKEHVDIFVYGDFQLVDEAHEKVFAYSRKADNGDAALVVCNFAAETVSWTLPAKAREVLISPTDRTLKDLNGGEIQLAPCEAFAVLL</sequence>
<dbReference type="GO" id="GO:0033934">
    <property type="term" value="F:glucan 1,4-alpha-maltotriohydrolase activity"/>
    <property type="evidence" value="ECO:0007669"/>
    <property type="project" value="TreeGrafter"/>
</dbReference>
<evidence type="ECO:0000313" key="5">
    <source>
        <dbReference type="Proteomes" id="UP001140502"/>
    </source>
</evidence>
<comment type="caution">
    <text evidence="4">The sequence shown here is derived from an EMBL/GenBank/DDBJ whole genome shotgun (WGS) entry which is preliminary data.</text>
</comment>
<evidence type="ECO:0000256" key="1">
    <source>
        <dbReference type="ARBA" id="ARBA00008061"/>
    </source>
</evidence>
<comment type="similarity">
    <text evidence="1">Belongs to the glycosyl hydrolase 13 family.</text>
</comment>
<protein>
    <recommendedName>
        <fullName evidence="3">Glycosyl hydrolase family 13 catalytic domain-containing protein</fullName>
    </recommendedName>
</protein>
<dbReference type="SUPFAM" id="SSF51445">
    <property type="entry name" value="(Trans)glycosidases"/>
    <property type="match status" value="1"/>
</dbReference>
<dbReference type="GO" id="GO:0004556">
    <property type="term" value="F:alpha-amylase activity"/>
    <property type="evidence" value="ECO:0007669"/>
    <property type="project" value="TreeGrafter"/>
</dbReference>
<reference evidence="4" key="1">
    <citation type="submission" date="2022-10" db="EMBL/GenBank/DDBJ databases">
        <title>Tapping the CABI collections for fungal endophytes: first genome assemblies for Collariella, Neodidymelliopsis, Ascochyta clinopodiicola, Didymella pomorum, Didymosphaeria variabile, Neocosmospora piperis and Neocucurbitaria cava.</title>
        <authorList>
            <person name="Hill R."/>
        </authorList>
    </citation>
    <scope>NUCLEOTIDE SEQUENCE</scope>
    <source>
        <strain evidence="4">IMI 366586</strain>
    </source>
</reference>
<dbReference type="PANTHER" id="PTHR10357:SF232">
    <property type="entry name" value="GLYCOSYL HYDROLASE FAMILY 13 CATALYTIC DOMAIN-CONTAINING PROTEIN"/>
    <property type="match status" value="1"/>
</dbReference>
<dbReference type="FunFam" id="3.90.400.10:FF:000003">
    <property type="entry name" value="Probable alpha-glucosidase (Maltase)"/>
    <property type="match status" value="1"/>
</dbReference>